<accession>A0A4R5B3Y2</accession>
<dbReference type="Proteomes" id="UP000294513">
    <property type="component" value="Unassembled WGS sequence"/>
</dbReference>
<dbReference type="InterPro" id="IPR000682">
    <property type="entry name" value="PCMT"/>
</dbReference>
<dbReference type="PANTHER" id="PTHR11579:SF0">
    <property type="entry name" value="PROTEIN-L-ISOASPARTATE(D-ASPARTATE) O-METHYLTRANSFERASE"/>
    <property type="match status" value="1"/>
</dbReference>
<dbReference type="Pfam" id="PF01135">
    <property type="entry name" value="PCMT"/>
    <property type="match status" value="1"/>
</dbReference>
<evidence type="ECO:0000313" key="13">
    <source>
        <dbReference type="Proteomes" id="UP000294513"/>
    </source>
</evidence>
<evidence type="ECO:0000256" key="7">
    <source>
        <dbReference type="ARBA" id="ARBA00022679"/>
    </source>
</evidence>
<evidence type="ECO:0000256" key="9">
    <source>
        <dbReference type="ARBA" id="ARBA00030757"/>
    </source>
</evidence>
<dbReference type="Gene3D" id="3.40.50.150">
    <property type="entry name" value="Vaccinia Virus protein VP39"/>
    <property type="match status" value="1"/>
</dbReference>
<evidence type="ECO:0000256" key="10">
    <source>
        <dbReference type="ARBA" id="ARBA00031323"/>
    </source>
</evidence>
<evidence type="ECO:0000313" key="12">
    <source>
        <dbReference type="EMBL" id="TDD79673.1"/>
    </source>
</evidence>
<keyword evidence="7 12" id="KW-0808">Transferase</keyword>
<evidence type="ECO:0000256" key="8">
    <source>
        <dbReference type="ARBA" id="ARBA00022691"/>
    </source>
</evidence>
<dbReference type="OrthoDB" id="3501659at2"/>
<keyword evidence="5" id="KW-0963">Cytoplasm</keyword>
<proteinExistence type="inferred from homology"/>
<evidence type="ECO:0000256" key="3">
    <source>
        <dbReference type="ARBA" id="ARBA00011890"/>
    </source>
</evidence>
<keyword evidence="13" id="KW-1185">Reference proteome</keyword>
<evidence type="ECO:0000256" key="6">
    <source>
        <dbReference type="ARBA" id="ARBA00022603"/>
    </source>
</evidence>
<name>A0A4R5B3Y2_9ACTN</name>
<dbReference type="GO" id="GO:0032259">
    <property type="term" value="P:methylation"/>
    <property type="evidence" value="ECO:0007669"/>
    <property type="project" value="UniProtKB-KW"/>
</dbReference>
<evidence type="ECO:0000256" key="2">
    <source>
        <dbReference type="ARBA" id="ARBA00005369"/>
    </source>
</evidence>
<sequence>MRAVPRELFIPDQIFVLNERNYLIPVHRREDPERWRAAVDADDAVVTQTAFDPAIPAEYRNAATGAGVEATSSSSAPRIVQRMLETLDLHTGSAVLEIGTGTGWNAALLSRLAGTENVPTVEIDPDLAEQARGKLRQTDCPVEVITGDGELGYPANAPYDRVICTAAVSVLPYSWVEQTRAGGVILAPWGPIHPDWPLCRLVVEEDGVVHGRFIAPSGFMPLRGQRPARFATQDAEERWKALGEPAISRYGVTVTPEGQTIWLDSPDNPITP</sequence>
<dbReference type="SUPFAM" id="SSF53335">
    <property type="entry name" value="S-adenosyl-L-methionine-dependent methyltransferases"/>
    <property type="match status" value="1"/>
</dbReference>
<dbReference type="EMBL" id="SMKU01000169">
    <property type="protein sequence ID" value="TDD79673.1"/>
    <property type="molecule type" value="Genomic_DNA"/>
</dbReference>
<reference evidence="12 13" key="1">
    <citation type="submission" date="2019-03" db="EMBL/GenBank/DDBJ databases">
        <title>Draft genome sequences of novel Actinobacteria.</title>
        <authorList>
            <person name="Sahin N."/>
            <person name="Ay H."/>
            <person name="Saygin H."/>
        </authorList>
    </citation>
    <scope>NUCLEOTIDE SEQUENCE [LARGE SCALE GENOMIC DNA]</scope>
    <source>
        <strain evidence="12 13">H3C3</strain>
    </source>
</reference>
<dbReference type="GO" id="GO:0004719">
    <property type="term" value="F:protein-L-isoaspartate (D-aspartate) O-methyltransferase activity"/>
    <property type="evidence" value="ECO:0007669"/>
    <property type="project" value="UniProtKB-EC"/>
</dbReference>
<evidence type="ECO:0000256" key="11">
    <source>
        <dbReference type="ARBA" id="ARBA00031350"/>
    </source>
</evidence>
<protein>
    <recommendedName>
        <fullName evidence="4">Protein-L-isoaspartate O-methyltransferase</fullName>
        <ecNumber evidence="3">2.1.1.77</ecNumber>
    </recommendedName>
    <alternativeName>
        <fullName evidence="11">L-isoaspartyl protein carboxyl methyltransferase</fullName>
    </alternativeName>
    <alternativeName>
        <fullName evidence="9">Protein L-isoaspartyl methyltransferase</fullName>
    </alternativeName>
    <alternativeName>
        <fullName evidence="10">Protein-beta-aspartate methyltransferase</fullName>
    </alternativeName>
</protein>
<keyword evidence="8" id="KW-0949">S-adenosyl-L-methionine</keyword>
<dbReference type="GO" id="GO:0005737">
    <property type="term" value="C:cytoplasm"/>
    <property type="evidence" value="ECO:0007669"/>
    <property type="project" value="UniProtKB-SubCell"/>
</dbReference>
<dbReference type="AlphaFoldDB" id="A0A4R5B3Y2"/>
<keyword evidence="6 12" id="KW-0489">Methyltransferase</keyword>
<dbReference type="InterPro" id="IPR029063">
    <property type="entry name" value="SAM-dependent_MTases_sf"/>
</dbReference>
<dbReference type="CDD" id="cd02440">
    <property type="entry name" value="AdoMet_MTases"/>
    <property type="match status" value="1"/>
</dbReference>
<dbReference type="EC" id="2.1.1.77" evidence="3"/>
<comment type="subcellular location">
    <subcellularLocation>
        <location evidence="1">Cytoplasm</location>
    </subcellularLocation>
</comment>
<dbReference type="PANTHER" id="PTHR11579">
    <property type="entry name" value="PROTEIN-L-ISOASPARTATE O-METHYLTRANSFERASE"/>
    <property type="match status" value="1"/>
</dbReference>
<comment type="caution">
    <text evidence="12">The sequence shown here is derived from an EMBL/GenBank/DDBJ whole genome shotgun (WGS) entry which is preliminary data.</text>
</comment>
<evidence type="ECO:0000256" key="4">
    <source>
        <dbReference type="ARBA" id="ARBA00013346"/>
    </source>
</evidence>
<evidence type="ECO:0000256" key="5">
    <source>
        <dbReference type="ARBA" id="ARBA00022490"/>
    </source>
</evidence>
<gene>
    <name evidence="12" type="ORF">E1298_27320</name>
</gene>
<organism evidence="12 13">
    <name type="scientific">Actinomadura rubrisoli</name>
    <dbReference type="NCBI Taxonomy" id="2530368"/>
    <lineage>
        <taxon>Bacteria</taxon>
        <taxon>Bacillati</taxon>
        <taxon>Actinomycetota</taxon>
        <taxon>Actinomycetes</taxon>
        <taxon>Streptosporangiales</taxon>
        <taxon>Thermomonosporaceae</taxon>
        <taxon>Actinomadura</taxon>
    </lineage>
</organism>
<evidence type="ECO:0000256" key="1">
    <source>
        <dbReference type="ARBA" id="ARBA00004496"/>
    </source>
</evidence>
<comment type="similarity">
    <text evidence="2">Belongs to the methyltransferase superfamily. L-isoaspartyl/D-aspartyl protein methyltransferase family.</text>
</comment>
<dbReference type="RefSeq" id="WP_131898185.1">
    <property type="nucleotide sequence ID" value="NZ_SMKU01000169.1"/>
</dbReference>